<sequence>MTGRRALLAALIGLPLLPLAAEEAAMRADVTLDATDGEERIRDKLARLLTGQPLDEVARLLREAGARDPGVIDLARPAETGADPGTDLGDGIRAGDPVLAVTFGLRRGFLRGDRRIQADLDHDGTAVTGLRGLRMLPK</sequence>
<keyword evidence="3" id="KW-1185">Reference proteome</keyword>
<name>A0A419A3P4_9RHOB</name>
<accession>A0A419A3P4</accession>
<proteinExistence type="predicted"/>
<dbReference type="RefSeq" id="WP_119899761.1">
    <property type="nucleotide sequence ID" value="NZ_QNRC01000006.1"/>
</dbReference>
<keyword evidence="1" id="KW-0732">Signal</keyword>
<protein>
    <submittedName>
        <fullName evidence="2">Uncharacterized protein</fullName>
    </submittedName>
</protein>
<reference evidence="3" key="1">
    <citation type="submission" date="2018-09" db="EMBL/GenBank/DDBJ databases">
        <title>Paracoccus onubensis nov. sp. a moderate halophilic bacterium isolated from Gruta de las Maravillas (Aracena, Spain).</title>
        <authorList>
            <person name="Jurado V."/>
            <person name="Gutierrez-Patricio S."/>
            <person name="Gonzalez-Pimentel J.L."/>
            <person name="Miller A.Z."/>
            <person name="Laiz L."/>
            <person name="Saiz-Jimenez C."/>
        </authorList>
    </citation>
    <scope>NUCLEOTIDE SEQUENCE [LARGE SCALE GENOMIC DNA]</scope>
    <source>
        <strain evidence="3">DSM 26381</strain>
    </source>
</reference>
<feature type="chain" id="PRO_5019489138" evidence="1">
    <location>
        <begin position="21"/>
        <end position="138"/>
    </location>
</feature>
<comment type="caution">
    <text evidence="2">The sequence shown here is derived from an EMBL/GenBank/DDBJ whole genome shotgun (WGS) entry which is preliminary data.</text>
</comment>
<evidence type="ECO:0000313" key="2">
    <source>
        <dbReference type="EMBL" id="RJL07992.1"/>
    </source>
</evidence>
<feature type="signal peptide" evidence="1">
    <location>
        <begin position="1"/>
        <end position="20"/>
    </location>
</feature>
<dbReference type="EMBL" id="QZEW01000081">
    <property type="protein sequence ID" value="RJL07992.1"/>
    <property type="molecule type" value="Genomic_DNA"/>
</dbReference>
<dbReference type="AlphaFoldDB" id="A0A419A3P4"/>
<gene>
    <name evidence="2" type="ORF">D3P05_16805</name>
</gene>
<dbReference type="Proteomes" id="UP000283587">
    <property type="component" value="Unassembled WGS sequence"/>
</dbReference>
<organism evidence="2 3">
    <name type="scientific">Paracoccus siganidrum</name>
    <dbReference type="NCBI Taxonomy" id="1276757"/>
    <lineage>
        <taxon>Bacteria</taxon>
        <taxon>Pseudomonadati</taxon>
        <taxon>Pseudomonadota</taxon>
        <taxon>Alphaproteobacteria</taxon>
        <taxon>Rhodobacterales</taxon>
        <taxon>Paracoccaceae</taxon>
        <taxon>Paracoccus</taxon>
    </lineage>
</organism>
<evidence type="ECO:0000256" key="1">
    <source>
        <dbReference type="SAM" id="SignalP"/>
    </source>
</evidence>
<dbReference type="OrthoDB" id="10000508at2"/>
<evidence type="ECO:0000313" key="3">
    <source>
        <dbReference type="Proteomes" id="UP000283587"/>
    </source>
</evidence>